<feature type="domain" description="HTH merR-type" evidence="5">
    <location>
        <begin position="46"/>
        <end position="116"/>
    </location>
</feature>
<dbReference type="InterPro" id="IPR011256">
    <property type="entry name" value="Reg_factor_effector_dom_sf"/>
</dbReference>
<name>A0A4Y6UW64_SACBS</name>
<dbReference type="SMART" id="SM00422">
    <property type="entry name" value="HTH_MERR"/>
    <property type="match status" value="1"/>
</dbReference>
<dbReference type="PROSITE" id="PS00552">
    <property type="entry name" value="HTH_MERR_1"/>
    <property type="match status" value="1"/>
</dbReference>
<dbReference type="AlphaFoldDB" id="A0A4Y6UW64"/>
<dbReference type="InterPro" id="IPR047057">
    <property type="entry name" value="MerR_fam"/>
</dbReference>
<keyword evidence="7" id="KW-1185">Reference proteome</keyword>
<protein>
    <submittedName>
        <fullName evidence="6">MerR family transcriptional regulator</fullName>
    </submittedName>
</protein>
<dbReference type="OrthoDB" id="9773308at2"/>
<keyword evidence="4" id="KW-0804">Transcription</keyword>
<reference evidence="6 7" key="1">
    <citation type="submission" date="2019-06" db="EMBL/GenBank/DDBJ databases">
        <title>Saccharibacillus brassicae sp. nov., an endophytic bacterium isolated from Chinese cabbage seeds (Brassica pekinensis).</title>
        <authorList>
            <person name="Jiang L."/>
            <person name="Lee J."/>
            <person name="Kim S.W."/>
        </authorList>
    </citation>
    <scope>NUCLEOTIDE SEQUENCE [LARGE SCALE GENOMIC DNA]</scope>
    <source>
        <strain evidence="7">KCTC 43072 / ATSA2</strain>
    </source>
</reference>
<dbReference type="SUPFAM" id="SSF46955">
    <property type="entry name" value="Putative DNA-binding domain"/>
    <property type="match status" value="1"/>
</dbReference>
<dbReference type="GO" id="GO:0003677">
    <property type="term" value="F:DNA binding"/>
    <property type="evidence" value="ECO:0007669"/>
    <property type="project" value="UniProtKB-KW"/>
</dbReference>
<dbReference type="GO" id="GO:0003700">
    <property type="term" value="F:DNA-binding transcription factor activity"/>
    <property type="evidence" value="ECO:0007669"/>
    <property type="project" value="InterPro"/>
</dbReference>
<sequence>MIFMAFVRYIKRIKVGATPRSSRNFGRPDPFASAVPKEVSVIDAGKLTVSEMAKLCGISADTLRYYDKIGLFRPARIDPDNGYRYYSVMQSEVIGTVVELRHVGFSIEEIRQFMEGRNVEKSVELLQRAVSRIDARAAELRRISRTLNGRLSQLQAFRTDYADADVIVRELPRRRYMVLPGRVNLLDPEDVLHGFIRMEKQLNESLPFLASNRSGVFLERQYVSDPPDRDVAARENVLFTLVEHGRGRGELPEFAAGRYACTRYSGDPFDGYMDGLRRLLAYVREHGLEIRSGVCCLIQIDISLTDLTEESVYEMQIRV</sequence>
<dbReference type="Gene3D" id="1.10.1660.10">
    <property type="match status" value="1"/>
</dbReference>
<gene>
    <name evidence="6" type="ORF">FFV09_14625</name>
</gene>
<evidence type="ECO:0000313" key="6">
    <source>
        <dbReference type="EMBL" id="QDH21963.1"/>
    </source>
</evidence>
<dbReference type="Pfam" id="PF13411">
    <property type="entry name" value="MerR_1"/>
    <property type="match status" value="1"/>
</dbReference>
<evidence type="ECO:0000313" key="7">
    <source>
        <dbReference type="Proteomes" id="UP000316968"/>
    </source>
</evidence>
<evidence type="ECO:0000256" key="4">
    <source>
        <dbReference type="ARBA" id="ARBA00023163"/>
    </source>
</evidence>
<dbReference type="CDD" id="cd01107">
    <property type="entry name" value="HTH_BmrR"/>
    <property type="match status" value="1"/>
</dbReference>
<dbReference type="EMBL" id="CP041217">
    <property type="protein sequence ID" value="QDH21963.1"/>
    <property type="molecule type" value="Genomic_DNA"/>
</dbReference>
<keyword evidence="3" id="KW-0238">DNA-binding</keyword>
<dbReference type="PANTHER" id="PTHR30204:SF69">
    <property type="entry name" value="MERR-FAMILY TRANSCRIPTIONAL REGULATOR"/>
    <property type="match status" value="1"/>
</dbReference>
<evidence type="ECO:0000256" key="3">
    <source>
        <dbReference type="ARBA" id="ARBA00023125"/>
    </source>
</evidence>
<evidence type="ECO:0000256" key="2">
    <source>
        <dbReference type="ARBA" id="ARBA00023015"/>
    </source>
</evidence>
<keyword evidence="2" id="KW-0805">Transcription regulation</keyword>
<dbReference type="Proteomes" id="UP000316968">
    <property type="component" value="Chromosome"/>
</dbReference>
<accession>A0A4Y6UW64</accession>
<proteinExistence type="predicted"/>
<keyword evidence="1" id="KW-0678">Repressor</keyword>
<dbReference type="Gene3D" id="3.20.80.10">
    <property type="entry name" value="Regulatory factor, effector binding domain"/>
    <property type="match status" value="1"/>
</dbReference>
<evidence type="ECO:0000259" key="5">
    <source>
        <dbReference type="PROSITE" id="PS50937"/>
    </source>
</evidence>
<dbReference type="PROSITE" id="PS50937">
    <property type="entry name" value="HTH_MERR_2"/>
    <property type="match status" value="1"/>
</dbReference>
<dbReference type="PANTHER" id="PTHR30204">
    <property type="entry name" value="REDOX-CYCLING DRUG-SENSING TRANSCRIPTIONAL ACTIVATOR SOXR"/>
    <property type="match status" value="1"/>
</dbReference>
<evidence type="ECO:0000256" key="1">
    <source>
        <dbReference type="ARBA" id="ARBA00022491"/>
    </source>
</evidence>
<organism evidence="6 7">
    <name type="scientific">Saccharibacillus brassicae</name>
    <dbReference type="NCBI Taxonomy" id="2583377"/>
    <lineage>
        <taxon>Bacteria</taxon>
        <taxon>Bacillati</taxon>
        <taxon>Bacillota</taxon>
        <taxon>Bacilli</taxon>
        <taxon>Bacillales</taxon>
        <taxon>Paenibacillaceae</taxon>
        <taxon>Saccharibacillus</taxon>
    </lineage>
</organism>
<dbReference type="SUPFAM" id="SSF55136">
    <property type="entry name" value="Probable bacterial effector-binding domain"/>
    <property type="match status" value="1"/>
</dbReference>
<dbReference type="KEGG" id="saca:FFV09_14625"/>
<dbReference type="InterPro" id="IPR000551">
    <property type="entry name" value="MerR-type_HTH_dom"/>
</dbReference>
<dbReference type="InterPro" id="IPR009061">
    <property type="entry name" value="DNA-bd_dom_put_sf"/>
</dbReference>